<dbReference type="RefSeq" id="WP_147742173.1">
    <property type="nucleotide sequence ID" value="NZ_VRUR01000001.1"/>
</dbReference>
<feature type="binding site" evidence="6">
    <location>
        <begin position="16"/>
        <end position="18"/>
    </location>
    <ligand>
        <name>FMN</name>
        <dbReference type="ChEBI" id="CHEBI:58210"/>
    </ligand>
</feature>
<evidence type="ECO:0000259" key="7">
    <source>
        <dbReference type="Pfam" id="PF02525"/>
    </source>
</evidence>
<dbReference type="InterPro" id="IPR003680">
    <property type="entry name" value="Flavodoxin_fold"/>
</dbReference>
<evidence type="ECO:0000256" key="2">
    <source>
        <dbReference type="ARBA" id="ARBA00022643"/>
    </source>
</evidence>
<dbReference type="GO" id="GO:0016655">
    <property type="term" value="F:oxidoreductase activity, acting on NAD(P)H, quinone or similar compound as acceptor"/>
    <property type="evidence" value="ECO:0007669"/>
    <property type="project" value="InterPro"/>
</dbReference>
<name>A0A5C8V9H2_9FLAO</name>
<dbReference type="EC" id="1.7.1.17" evidence="6"/>
<keyword evidence="1 6" id="KW-0285">Flavoprotein</keyword>
<gene>
    <name evidence="6" type="primary">azoR</name>
    <name evidence="8" type="ORF">FVB32_06045</name>
</gene>
<dbReference type="Gene3D" id="3.40.50.360">
    <property type="match status" value="1"/>
</dbReference>
<sequence length="196" mass="21996">MKTLLRIDSSFNQANSFSRQAADHYEVLWRQQHPNNHIIYRDLEQKVLPHLSKAAYEAFNKPEEGKDHLKISDQLIEEMEQADTILISSPVHNFSVPSSLKSYIDHVLRINKTFGYDPVSRERKGLLVGKSAAVIVARGGLPLNGESPDGVENYLSAILNYIGINEVKTFSVNGTAYPGSEEQISTTMTEISQCFE</sequence>
<evidence type="ECO:0000256" key="5">
    <source>
        <dbReference type="ARBA" id="ARBA00048542"/>
    </source>
</evidence>
<accession>A0A5C8V9H2</accession>
<dbReference type="EMBL" id="VRUR01000001">
    <property type="protein sequence ID" value="TXN37849.1"/>
    <property type="molecule type" value="Genomic_DNA"/>
</dbReference>
<evidence type="ECO:0000256" key="1">
    <source>
        <dbReference type="ARBA" id="ARBA00022630"/>
    </source>
</evidence>
<dbReference type="AlphaFoldDB" id="A0A5C8V9H2"/>
<dbReference type="InterPro" id="IPR050104">
    <property type="entry name" value="FMN-dep_NADH:Q_OxRdtase_AzoR1"/>
</dbReference>
<feature type="binding site" evidence="6">
    <location>
        <position position="10"/>
    </location>
    <ligand>
        <name>FMN</name>
        <dbReference type="ChEBI" id="CHEBI:58210"/>
    </ligand>
</feature>
<dbReference type="PANTHER" id="PTHR43741:SF4">
    <property type="entry name" value="FMN-DEPENDENT NADH:QUINONE OXIDOREDUCTASE"/>
    <property type="match status" value="1"/>
</dbReference>
<dbReference type="InterPro" id="IPR029039">
    <property type="entry name" value="Flavoprotein-like_sf"/>
</dbReference>
<organism evidence="8 9">
    <name type="scientific">Flagellimonas hymeniacidonis</name>
    <dbReference type="NCBI Taxonomy" id="2603628"/>
    <lineage>
        <taxon>Bacteria</taxon>
        <taxon>Pseudomonadati</taxon>
        <taxon>Bacteroidota</taxon>
        <taxon>Flavobacteriia</taxon>
        <taxon>Flavobacteriales</taxon>
        <taxon>Flavobacteriaceae</taxon>
        <taxon>Flagellimonas</taxon>
    </lineage>
</organism>
<dbReference type="GO" id="GO:0016652">
    <property type="term" value="F:oxidoreductase activity, acting on NAD(P)H as acceptor"/>
    <property type="evidence" value="ECO:0007669"/>
    <property type="project" value="UniProtKB-UniRule"/>
</dbReference>
<proteinExistence type="inferred from homology"/>
<protein>
    <recommendedName>
        <fullName evidence="6">FMN dependent NADH:quinone oxidoreductase</fullName>
        <ecNumber evidence="6">1.6.5.-</ecNumber>
    </recommendedName>
    <alternativeName>
        <fullName evidence="6">Azo-dye reductase</fullName>
    </alternativeName>
    <alternativeName>
        <fullName evidence="6">FMN-dependent NADH-azo compound oxidoreductase</fullName>
    </alternativeName>
    <alternativeName>
        <fullName evidence="6">FMN-dependent NADH-azoreductase</fullName>
        <ecNumber evidence="6">1.7.1.17</ecNumber>
    </alternativeName>
</protein>
<comment type="function">
    <text evidence="6">Quinone reductase that provides resistance to thiol-specific stress caused by electrophilic quinones.</text>
</comment>
<evidence type="ECO:0000256" key="3">
    <source>
        <dbReference type="ARBA" id="ARBA00023002"/>
    </source>
</evidence>
<keyword evidence="3 6" id="KW-0560">Oxidoreductase</keyword>
<dbReference type="InterPro" id="IPR023048">
    <property type="entry name" value="NADH:quinone_OxRdtase_FMN_depd"/>
</dbReference>
<comment type="catalytic activity">
    <reaction evidence="5">
        <text>N,N-dimethyl-1,4-phenylenediamine + anthranilate + 2 NAD(+) = 2-(4-dimethylaminophenyl)diazenylbenzoate + 2 NADH + 2 H(+)</text>
        <dbReference type="Rhea" id="RHEA:55872"/>
        <dbReference type="ChEBI" id="CHEBI:15378"/>
        <dbReference type="ChEBI" id="CHEBI:15783"/>
        <dbReference type="ChEBI" id="CHEBI:16567"/>
        <dbReference type="ChEBI" id="CHEBI:57540"/>
        <dbReference type="ChEBI" id="CHEBI:57945"/>
        <dbReference type="ChEBI" id="CHEBI:71579"/>
        <dbReference type="EC" id="1.7.1.17"/>
    </reaction>
    <physiologicalReaction direction="right-to-left" evidence="5">
        <dbReference type="Rhea" id="RHEA:55874"/>
    </physiologicalReaction>
</comment>
<evidence type="ECO:0000313" key="8">
    <source>
        <dbReference type="EMBL" id="TXN37849.1"/>
    </source>
</evidence>
<comment type="similarity">
    <text evidence="6">Belongs to the azoreductase type 1 family.</text>
</comment>
<keyword evidence="9" id="KW-1185">Reference proteome</keyword>
<dbReference type="GO" id="GO:0010181">
    <property type="term" value="F:FMN binding"/>
    <property type="evidence" value="ECO:0007669"/>
    <property type="project" value="UniProtKB-UniRule"/>
</dbReference>
<comment type="caution">
    <text evidence="8">The sequence shown here is derived from an EMBL/GenBank/DDBJ whole genome shotgun (WGS) entry which is preliminary data.</text>
</comment>
<comment type="function">
    <text evidence="6">Also exhibits azoreductase activity. Catalyzes the reductive cleavage of the azo bond in aromatic azo compounds to the corresponding amines.</text>
</comment>
<reference evidence="8 9" key="1">
    <citation type="submission" date="2019-08" db="EMBL/GenBank/DDBJ databases">
        <title>Professor.</title>
        <authorList>
            <person name="Park J.S."/>
        </authorList>
    </citation>
    <scope>NUCLEOTIDE SEQUENCE [LARGE SCALE GENOMIC DNA]</scope>
    <source>
        <strain evidence="8 9">176CP5-101</strain>
    </source>
</reference>
<keyword evidence="4 6" id="KW-0520">NAD</keyword>
<comment type="subunit">
    <text evidence="6">Homodimer.</text>
</comment>
<evidence type="ECO:0000256" key="4">
    <source>
        <dbReference type="ARBA" id="ARBA00023027"/>
    </source>
</evidence>
<dbReference type="HAMAP" id="MF_01216">
    <property type="entry name" value="Azoreductase_type1"/>
    <property type="match status" value="1"/>
</dbReference>
<dbReference type="EC" id="1.6.5.-" evidence="6"/>
<dbReference type="PANTHER" id="PTHR43741">
    <property type="entry name" value="FMN-DEPENDENT NADH-AZOREDUCTASE 1"/>
    <property type="match status" value="1"/>
</dbReference>
<evidence type="ECO:0000256" key="6">
    <source>
        <dbReference type="HAMAP-Rule" id="MF_01216"/>
    </source>
</evidence>
<dbReference type="GO" id="GO:0009055">
    <property type="term" value="F:electron transfer activity"/>
    <property type="evidence" value="ECO:0007669"/>
    <property type="project" value="UniProtKB-UniRule"/>
</dbReference>
<dbReference type="Pfam" id="PF02525">
    <property type="entry name" value="Flavodoxin_2"/>
    <property type="match status" value="1"/>
</dbReference>
<evidence type="ECO:0000313" key="9">
    <source>
        <dbReference type="Proteomes" id="UP000321456"/>
    </source>
</evidence>
<feature type="domain" description="Flavodoxin-like fold" evidence="7">
    <location>
        <begin position="3"/>
        <end position="191"/>
    </location>
</feature>
<comment type="cofactor">
    <cofactor evidence="6">
        <name>FMN</name>
        <dbReference type="ChEBI" id="CHEBI:58210"/>
    </cofactor>
    <text evidence="6">Binds 1 FMN per subunit.</text>
</comment>
<comment type="catalytic activity">
    <reaction evidence="6">
        <text>2 a quinone + NADH + H(+) = 2 a 1,4-benzosemiquinone + NAD(+)</text>
        <dbReference type="Rhea" id="RHEA:65952"/>
        <dbReference type="ChEBI" id="CHEBI:15378"/>
        <dbReference type="ChEBI" id="CHEBI:57540"/>
        <dbReference type="ChEBI" id="CHEBI:57945"/>
        <dbReference type="ChEBI" id="CHEBI:132124"/>
        <dbReference type="ChEBI" id="CHEBI:134225"/>
    </reaction>
</comment>
<keyword evidence="2 6" id="KW-0288">FMN</keyword>
<comment type="caution">
    <text evidence="6">Lacks conserved residue(s) required for the propagation of feature annotation.</text>
</comment>
<dbReference type="SUPFAM" id="SSF52218">
    <property type="entry name" value="Flavoproteins"/>
    <property type="match status" value="1"/>
</dbReference>
<dbReference type="Proteomes" id="UP000321456">
    <property type="component" value="Unassembled WGS sequence"/>
</dbReference>